<protein>
    <submittedName>
        <fullName evidence="6">Succinylglutamate desuccinylase</fullName>
    </submittedName>
</protein>
<dbReference type="STRING" id="1514971.AUR64_17965"/>
<evidence type="ECO:0000256" key="3">
    <source>
        <dbReference type="ARBA" id="ARBA00022801"/>
    </source>
</evidence>
<proteinExistence type="predicted"/>
<keyword evidence="3" id="KW-0378">Hydrolase</keyword>
<keyword evidence="2" id="KW-0479">Metal-binding</keyword>
<dbReference type="Proteomes" id="UP000054387">
    <property type="component" value="Unassembled WGS sequence"/>
</dbReference>
<evidence type="ECO:0000256" key="4">
    <source>
        <dbReference type="ARBA" id="ARBA00022833"/>
    </source>
</evidence>
<dbReference type="GO" id="GO:0016788">
    <property type="term" value="F:hydrolase activity, acting on ester bonds"/>
    <property type="evidence" value="ECO:0007669"/>
    <property type="project" value="InterPro"/>
</dbReference>
<evidence type="ECO:0000313" key="6">
    <source>
        <dbReference type="EMBL" id="KTG08562.1"/>
    </source>
</evidence>
<reference evidence="6 7" key="1">
    <citation type="submission" date="2015-12" db="EMBL/GenBank/DDBJ databases">
        <title>Haloprofundus marisrubri gen. nov., sp. nov., an extremely halophilic archaeon isolated from the Discovery deep brine-seawater interface in the Red Sea.</title>
        <authorList>
            <person name="Zhang G."/>
            <person name="Stingl U."/>
            <person name="Rashid M."/>
        </authorList>
    </citation>
    <scope>NUCLEOTIDE SEQUENCE [LARGE SCALE GENOMIC DNA]</scope>
    <source>
        <strain evidence="6 7">SB9</strain>
    </source>
</reference>
<dbReference type="PANTHER" id="PTHR15162">
    <property type="entry name" value="ASPARTOACYLASE"/>
    <property type="match status" value="1"/>
</dbReference>
<dbReference type="SUPFAM" id="SSF53187">
    <property type="entry name" value="Zn-dependent exopeptidases"/>
    <property type="match status" value="1"/>
</dbReference>
<dbReference type="EMBL" id="LOPU01000030">
    <property type="protein sequence ID" value="KTG08562.1"/>
    <property type="molecule type" value="Genomic_DNA"/>
</dbReference>
<organism evidence="6 7">
    <name type="scientific">Haloprofundus marisrubri</name>
    <dbReference type="NCBI Taxonomy" id="1514971"/>
    <lineage>
        <taxon>Archaea</taxon>
        <taxon>Methanobacteriati</taxon>
        <taxon>Methanobacteriota</taxon>
        <taxon>Stenosarchaea group</taxon>
        <taxon>Halobacteria</taxon>
        <taxon>Halobacteriales</taxon>
        <taxon>Haloferacaceae</taxon>
        <taxon>Haloprofundus</taxon>
    </lineage>
</organism>
<dbReference type="InterPro" id="IPR050178">
    <property type="entry name" value="AspA/AstE_fam"/>
</dbReference>
<dbReference type="OrthoDB" id="323389at2157"/>
<dbReference type="GO" id="GO:0046872">
    <property type="term" value="F:metal ion binding"/>
    <property type="evidence" value="ECO:0007669"/>
    <property type="project" value="UniProtKB-KW"/>
</dbReference>
<dbReference type="InterPro" id="IPR055438">
    <property type="entry name" value="AstE_AspA_cat"/>
</dbReference>
<dbReference type="Gene3D" id="3.40.630.10">
    <property type="entry name" value="Zn peptidases"/>
    <property type="match status" value="1"/>
</dbReference>
<dbReference type="Pfam" id="PF24827">
    <property type="entry name" value="AstE_AspA_cat"/>
    <property type="match status" value="1"/>
</dbReference>
<keyword evidence="4" id="KW-0862">Zinc</keyword>
<dbReference type="AlphaFoldDB" id="A0A0W1R653"/>
<evidence type="ECO:0000256" key="2">
    <source>
        <dbReference type="ARBA" id="ARBA00022723"/>
    </source>
</evidence>
<evidence type="ECO:0000313" key="7">
    <source>
        <dbReference type="Proteomes" id="UP000054387"/>
    </source>
</evidence>
<comment type="caution">
    <text evidence="6">The sequence shown here is derived from an EMBL/GenBank/DDBJ whole genome shotgun (WGS) entry which is preliminary data.</text>
</comment>
<sequence length="267" mass="28862">MQVYQLGEGTPEVAVVAGIHGDEPCGPRAVERLLATEPTVERPVKLVVANEEALERGVRYLDDDLNRAFPGSADAESHERRLAYDLVNELRDCTVLALHSTQSTPRPFAVADSVDAVARAVCPHLPVELLVETAGFAEGRLIDHAHTIEVECGLQGSDEAAENAYDLIRGFLAATGVLPAPESTDRLDAGLSDEVSVFRLADKIPKPPADEYEVFATNFESVSAGDRFAAYDGEDLVAEVDFYPVLLSPYGYPDLFGYTAERVGTLD</sequence>
<accession>A0A0W1R653</accession>
<dbReference type="GO" id="GO:0005829">
    <property type="term" value="C:cytosol"/>
    <property type="evidence" value="ECO:0007669"/>
    <property type="project" value="TreeGrafter"/>
</dbReference>
<evidence type="ECO:0000256" key="1">
    <source>
        <dbReference type="ARBA" id="ARBA00001947"/>
    </source>
</evidence>
<dbReference type="PANTHER" id="PTHR15162:SF7">
    <property type="entry name" value="SUCCINYLGLUTAMATE DESUCCINYLASE"/>
    <property type="match status" value="1"/>
</dbReference>
<dbReference type="RefSeq" id="WP_058582846.1">
    <property type="nucleotide sequence ID" value="NZ_LOPU01000030.1"/>
</dbReference>
<name>A0A0W1R653_9EURY</name>
<evidence type="ECO:0000259" key="5">
    <source>
        <dbReference type="Pfam" id="PF24827"/>
    </source>
</evidence>
<comment type="cofactor">
    <cofactor evidence="1">
        <name>Zn(2+)</name>
        <dbReference type="ChEBI" id="CHEBI:29105"/>
    </cofactor>
</comment>
<keyword evidence="7" id="KW-1185">Reference proteome</keyword>
<feature type="domain" description="Succinylglutamate desuccinylase/Aspartoacylase catalytic" evidence="5">
    <location>
        <begin position="10"/>
        <end position="101"/>
    </location>
</feature>
<gene>
    <name evidence="6" type="ORF">AUR64_17965</name>
</gene>